<protein>
    <submittedName>
        <fullName evidence="1">Uncharacterized protein</fullName>
    </submittedName>
</protein>
<dbReference type="EMBL" id="HQ188283">
    <property type="protein sequence ID" value="ADQ42401.1"/>
    <property type="molecule type" value="Genomic_DNA"/>
</dbReference>
<reference evidence="1" key="1">
    <citation type="submission" date="2010-08" db="EMBL/GenBank/DDBJ databases">
        <title>Quorum sensing in methanogenic archaeon.</title>
        <authorList>
            <person name="Zhang G."/>
            <person name="Zhang F."/>
            <person name="Guo X."/>
            <person name="Ding G."/>
            <person name="Zhu J."/>
            <person name="Zhou L."/>
            <person name="Cai S."/>
            <person name="Liu X."/>
            <person name="Luo Y."/>
            <person name="Shi W."/>
            <person name="Dong X."/>
        </authorList>
    </citation>
    <scope>NUCLEOTIDE SEQUENCE</scope>
    <source>
        <strain evidence="1">6Ac</strain>
    </source>
</reference>
<proteinExistence type="predicted"/>
<sequence>MELPLYDLHEARVGGKSSVMKSIPANFERISLAIDYPEEEIDDIRQTVLTKIKEEKRRASRYGKKDYGSLERQNISQDLESDLNKQKYAVMDLEPAHTGIAKRLKGFLLIKKGLSKSEIKSIIHAANEDIKKREFYSNEIQEAKHKGKPADVVWLYIFNERRHRNYLAASDFYEYFVCRTQWINPNLDQRFSPLPLKGDEIFDDIEIKWNKNYPN</sequence>
<dbReference type="AlphaFoldDB" id="E5KK11"/>
<name>E5KK11_9EURY</name>
<accession>E5KK11</accession>
<organism evidence="1">
    <name type="scientific">Methanothrix harundinacea</name>
    <dbReference type="NCBI Taxonomy" id="301375"/>
    <lineage>
        <taxon>Archaea</taxon>
        <taxon>Methanobacteriati</taxon>
        <taxon>Methanobacteriota</taxon>
        <taxon>Stenosarchaea group</taxon>
        <taxon>Methanomicrobia</taxon>
        <taxon>Methanotrichales</taxon>
        <taxon>Methanotrichaceae</taxon>
        <taxon>Methanothrix</taxon>
    </lineage>
</organism>
<evidence type="ECO:0000313" key="1">
    <source>
        <dbReference type="EMBL" id="ADQ42401.1"/>
    </source>
</evidence>